<accession>A0A061E5H5</accession>
<sequence length="148" mass="16632">MISPKKLIEMARKWQRVAALGRKRISLPRANRVANVNNSSDFSSEVAGKGHFVVYTADERRFVFPIAYLNNYIIQELFKMSEEEFGLPSDGPITLPCDAAFMEYAVSLIQRRIDRDTQQSLLLSMGSCGCSLSFSLNQTSQQIPVCGF</sequence>
<protein>
    <submittedName>
        <fullName evidence="4">SAUR-like auxin-responsive protein family, putative</fullName>
    </submittedName>
</protein>
<proteinExistence type="inferred from homology"/>
<dbReference type="PANTHER" id="PTHR31175">
    <property type="entry name" value="AUXIN-RESPONSIVE FAMILY PROTEIN"/>
    <property type="match status" value="1"/>
</dbReference>
<dbReference type="Pfam" id="PF02519">
    <property type="entry name" value="Auxin_inducible"/>
    <property type="match status" value="1"/>
</dbReference>
<dbReference type="InParanoid" id="A0A061E5H5"/>
<keyword evidence="2" id="KW-0217">Developmental protein</keyword>
<evidence type="ECO:0000313" key="4">
    <source>
        <dbReference type="EMBL" id="EOX97528.1"/>
    </source>
</evidence>
<evidence type="ECO:0000313" key="5">
    <source>
        <dbReference type="Proteomes" id="UP000026915"/>
    </source>
</evidence>
<name>A0A061E5H5_THECC</name>
<dbReference type="eggNOG" id="ENOG502S4GQ">
    <property type="taxonomic scope" value="Eukaryota"/>
</dbReference>
<evidence type="ECO:0000256" key="3">
    <source>
        <dbReference type="ARBA" id="ARBA00022604"/>
    </source>
</evidence>
<keyword evidence="5" id="KW-1185">Reference proteome</keyword>
<dbReference type="STRING" id="3641.A0A061E5H5"/>
<reference evidence="4 5" key="1">
    <citation type="journal article" date="2013" name="Genome Biol.">
        <title>The genome sequence of the most widely cultivated cacao type and its use to identify candidate genes regulating pod color.</title>
        <authorList>
            <person name="Motamayor J.C."/>
            <person name="Mockaitis K."/>
            <person name="Schmutz J."/>
            <person name="Haiminen N."/>
            <person name="Iii D.L."/>
            <person name="Cornejo O."/>
            <person name="Findley S.D."/>
            <person name="Zheng P."/>
            <person name="Utro F."/>
            <person name="Royaert S."/>
            <person name="Saski C."/>
            <person name="Jenkins J."/>
            <person name="Podicheti R."/>
            <person name="Zhao M."/>
            <person name="Scheffler B.E."/>
            <person name="Stack J.C."/>
            <person name="Feltus F.A."/>
            <person name="Mustiga G.M."/>
            <person name="Amores F."/>
            <person name="Phillips W."/>
            <person name="Marelli J.P."/>
            <person name="May G.D."/>
            <person name="Shapiro H."/>
            <person name="Ma J."/>
            <person name="Bustamante C.D."/>
            <person name="Schnell R.J."/>
            <person name="Main D."/>
            <person name="Gilbert D."/>
            <person name="Parida L."/>
            <person name="Kuhn D.N."/>
        </authorList>
    </citation>
    <scope>NUCLEOTIDE SEQUENCE [LARGE SCALE GENOMIC DNA]</scope>
    <source>
        <strain evidence="5">cv. Matina 1-6</strain>
    </source>
</reference>
<dbReference type="InterPro" id="IPR003676">
    <property type="entry name" value="SAUR_fam"/>
</dbReference>
<dbReference type="Proteomes" id="UP000026915">
    <property type="component" value="Chromosome 2"/>
</dbReference>
<comment type="similarity">
    <text evidence="1">Belongs to the ARG7 family.</text>
</comment>
<organism evidence="4 5">
    <name type="scientific">Theobroma cacao</name>
    <name type="common">Cacao</name>
    <name type="synonym">Cocoa</name>
    <dbReference type="NCBI Taxonomy" id="3641"/>
    <lineage>
        <taxon>Eukaryota</taxon>
        <taxon>Viridiplantae</taxon>
        <taxon>Streptophyta</taxon>
        <taxon>Embryophyta</taxon>
        <taxon>Tracheophyta</taxon>
        <taxon>Spermatophyta</taxon>
        <taxon>Magnoliopsida</taxon>
        <taxon>eudicotyledons</taxon>
        <taxon>Gunneridae</taxon>
        <taxon>Pentapetalae</taxon>
        <taxon>rosids</taxon>
        <taxon>malvids</taxon>
        <taxon>Malvales</taxon>
        <taxon>Malvaceae</taxon>
        <taxon>Byttnerioideae</taxon>
        <taxon>Theobroma</taxon>
    </lineage>
</organism>
<dbReference type="HOGENOM" id="CLU_090137_1_1_1"/>
<gene>
    <name evidence="4" type="ORF">TCM_006523</name>
</gene>
<dbReference type="FunCoup" id="A0A061E5H5">
    <property type="interactions" value="374"/>
</dbReference>
<evidence type="ECO:0000256" key="1">
    <source>
        <dbReference type="ARBA" id="ARBA00006974"/>
    </source>
</evidence>
<dbReference type="OMA" id="AYHENEV"/>
<dbReference type="PANTHER" id="PTHR31175:SF50">
    <property type="entry name" value="AUXIN-RESPONSIVE PROTEIN FAMILY, PUTATIVE-RELATED"/>
    <property type="match status" value="1"/>
</dbReference>
<evidence type="ECO:0000256" key="2">
    <source>
        <dbReference type="ARBA" id="ARBA00022473"/>
    </source>
</evidence>
<dbReference type="Gramene" id="EOX97528">
    <property type="protein sequence ID" value="EOX97528"/>
    <property type="gene ID" value="TCM_006523"/>
</dbReference>
<keyword evidence="3" id="KW-0341">Growth regulation</keyword>
<dbReference type="GO" id="GO:0009733">
    <property type="term" value="P:response to auxin"/>
    <property type="evidence" value="ECO:0007669"/>
    <property type="project" value="InterPro"/>
</dbReference>
<dbReference type="AlphaFoldDB" id="A0A061E5H5"/>
<dbReference type="EMBL" id="CM001880">
    <property type="protein sequence ID" value="EOX97528.1"/>
    <property type="molecule type" value="Genomic_DNA"/>
</dbReference>